<dbReference type="GO" id="GO:0004386">
    <property type="term" value="F:helicase activity"/>
    <property type="evidence" value="ECO:0007669"/>
    <property type="project" value="UniProtKB-KW"/>
</dbReference>
<evidence type="ECO:0000256" key="1">
    <source>
        <dbReference type="ARBA" id="ARBA00022801"/>
    </source>
</evidence>
<dbReference type="EMBL" id="SJPW01000002">
    <property type="protein sequence ID" value="TWU58911.1"/>
    <property type="molecule type" value="Genomic_DNA"/>
</dbReference>
<keyword evidence="4" id="KW-0547">Nucleotide-binding</keyword>
<dbReference type="FunFam" id="3.40.50.300:FF:000533">
    <property type="entry name" value="Helicase, Snf2 family"/>
    <property type="match status" value="1"/>
</dbReference>
<dbReference type="InterPro" id="IPR014001">
    <property type="entry name" value="Helicase_ATP-bd"/>
</dbReference>
<accession>A0A5C6FH48</accession>
<dbReference type="AlphaFoldDB" id="A0A5C6FH48"/>
<dbReference type="PROSITE" id="PS51194">
    <property type="entry name" value="HELICASE_CTER"/>
    <property type="match status" value="1"/>
</dbReference>
<organism evidence="4 5">
    <name type="scientific">Rubripirellula tenax</name>
    <dbReference type="NCBI Taxonomy" id="2528015"/>
    <lineage>
        <taxon>Bacteria</taxon>
        <taxon>Pseudomonadati</taxon>
        <taxon>Planctomycetota</taxon>
        <taxon>Planctomycetia</taxon>
        <taxon>Pirellulales</taxon>
        <taxon>Pirellulaceae</taxon>
        <taxon>Rubripirellula</taxon>
    </lineage>
</organism>
<keyword evidence="4" id="KW-0067">ATP-binding</keyword>
<dbReference type="CDD" id="cd18793">
    <property type="entry name" value="SF2_C_SNF"/>
    <property type="match status" value="1"/>
</dbReference>
<dbReference type="CDD" id="cd18012">
    <property type="entry name" value="DEXQc_arch_SWI2_SNF2"/>
    <property type="match status" value="1"/>
</dbReference>
<dbReference type="Gene3D" id="3.40.50.300">
    <property type="entry name" value="P-loop containing nucleotide triphosphate hydrolases"/>
    <property type="match status" value="1"/>
</dbReference>
<dbReference type="Pfam" id="PF00271">
    <property type="entry name" value="Helicase_C"/>
    <property type="match status" value="1"/>
</dbReference>
<evidence type="ECO:0000259" key="2">
    <source>
        <dbReference type="PROSITE" id="PS51192"/>
    </source>
</evidence>
<feature type="domain" description="Helicase ATP-binding" evidence="2">
    <location>
        <begin position="664"/>
        <end position="820"/>
    </location>
</feature>
<dbReference type="SUPFAM" id="SSF52540">
    <property type="entry name" value="P-loop containing nucleoside triphosphate hydrolases"/>
    <property type="match status" value="2"/>
</dbReference>
<dbReference type="SMART" id="SM00487">
    <property type="entry name" value="DEXDc"/>
    <property type="match status" value="1"/>
</dbReference>
<dbReference type="InterPro" id="IPR000330">
    <property type="entry name" value="SNF2_N"/>
</dbReference>
<feature type="domain" description="Helicase C-terminal" evidence="3">
    <location>
        <begin position="945"/>
        <end position="1103"/>
    </location>
</feature>
<protein>
    <submittedName>
        <fullName evidence="4">ATP-dependent helicase HepA</fullName>
    </submittedName>
</protein>
<sequence length="1112" mass="123384">MDLMSDDAISAFGLLVSEAIETLVDSHDGGLDKRAAMLTVESPSFSKENGQMLFSFKVSGNRQTPVVTSIGIVPQGAEEDDGDYDFSPLGTALDAVPACQCDGFESDRRCAHTLATAWWLQEQMARRSVADVFEFLGELEVDNEAAGRELVTELMRIAKESSVVDSAGEATRIQWRIGLPQSRYYCPISITPYEQRPRKNGKGWTKGKETRSYDLLRRDFSADPIDGRVAALVAKPSYSFEEDHFGEFRALQTLIGHNSVAWDDGDATEVAVLTAELTLTLEPVEIEEDGDDDAPTEKKTKFRPKLAISGIKINPDDCQVVLGHASPVDPIVVLADQKYNRLVICTLRDPRATRLIQFLLRADFSETLLDEADAAKFSVGSTVVDSLVRVELPPQLAGPIVPVTAELVMELRPRPGAGLTLALAMHEPRFRELVSPGNPPGIVSCLTPEGPVRLERDLPAERLSAEAVVEHFELNLLSGDGNFRWVATSDEAALDLLASLYQGGELTPRLIWPEGETIRVRGEITPSALRVQIDDRRDWFGLTGSVSLDGRDVPLAELLAAVRDNRSLVQVGDREFAKISDAFRKRLQQLGDTVVAERGSLKVADAAVPAIQELIGHDVPIEATARWHDSIRRLEALADWTPEKPTGLDATLRDYQLEGYQWLARLASWGVGGVLADDMGLGKTVQTLGVLLDRGPGGPALVVAPTSVGDNWVRETERFSPGLNAHLYRDSDRDKLIAAAGENDLIIVSYQLLQRDAKRFASRQWHTLVLDEAQFIKNSQTKTSQAVRMVEADWRIGLSGTPLENHLGELWSLFRTLSPGLLGSWDRFRNRFADPIERHKDDERRLSLSRLVRPFILRRTKNTVLTELPPRTEITLQAELSKAERRMYEEARVAALAELSGTGEDGQAGQQRIRTLAWLTRLRQLSCHPRLVDKSWKKSSAKLDLFTTLVDELRDGDHRALVFSQFVKHLGLIREALDERGITYQYLDGATPAKERQRRVDSFQNGEGDLFLISLKAGGTGLNLTAADYVIHLDPWWNPAVEDQATDRAHRIGQERPVTVYRLVAEGTIEEQILELHADKRELVAGVLDGTDHAARMETKELIELIREGVSG</sequence>
<dbReference type="Proteomes" id="UP000318288">
    <property type="component" value="Unassembled WGS sequence"/>
</dbReference>
<dbReference type="FunFam" id="3.40.50.10810:FF:000031">
    <property type="entry name" value="Helicase, SNF2/RAD54 family"/>
    <property type="match status" value="1"/>
</dbReference>
<evidence type="ECO:0000313" key="4">
    <source>
        <dbReference type="EMBL" id="TWU58911.1"/>
    </source>
</evidence>
<reference evidence="4 5" key="1">
    <citation type="submission" date="2019-02" db="EMBL/GenBank/DDBJ databases">
        <title>Deep-cultivation of Planctomycetes and their phenomic and genomic characterization uncovers novel biology.</title>
        <authorList>
            <person name="Wiegand S."/>
            <person name="Jogler M."/>
            <person name="Boedeker C."/>
            <person name="Pinto D."/>
            <person name="Vollmers J."/>
            <person name="Rivas-Marin E."/>
            <person name="Kohn T."/>
            <person name="Peeters S.H."/>
            <person name="Heuer A."/>
            <person name="Rast P."/>
            <person name="Oberbeckmann S."/>
            <person name="Bunk B."/>
            <person name="Jeske O."/>
            <person name="Meyerdierks A."/>
            <person name="Storesund J.E."/>
            <person name="Kallscheuer N."/>
            <person name="Luecker S."/>
            <person name="Lage O.M."/>
            <person name="Pohl T."/>
            <person name="Merkel B.J."/>
            <person name="Hornburger P."/>
            <person name="Mueller R.-W."/>
            <person name="Bruemmer F."/>
            <person name="Labrenz M."/>
            <person name="Spormann A.M."/>
            <person name="Op Den Camp H."/>
            <person name="Overmann J."/>
            <person name="Amann R."/>
            <person name="Jetten M.S.M."/>
            <person name="Mascher T."/>
            <person name="Medema M.H."/>
            <person name="Devos D.P."/>
            <person name="Kaster A.-K."/>
            <person name="Ovreas L."/>
            <person name="Rohde M."/>
            <person name="Galperin M.Y."/>
            <person name="Jogler C."/>
        </authorList>
    </citation>
    <scope>NUCLEOTIDE SEQUENCE [LARGE SCALE GENOMIC DNA]</scope>
    <source>
        <strain evidence="4 5">Poly51</strain>
    </source>
</reference>
<evidence type="ECO:0000313" key="5">
    <source>
        <dbReference type="Proteomes" id="UP000318288"/>
    </source>
</evidence>
<gene>
    <name evidence="4" type="ORF">Poly51_16910</name>
</gene>
<dbReference type="Pfam" id="PF00176">
    <property type="entry name" value="SNF2-rel_dom"/>
    <property type="match status" value="1"/>
</dbReference>
<keyword evidence="1" id="KW-0378">Hydrolase</keyword>
<dbReference type="InterPro" id="IPR038718">
    <property type="entry name" value="SNF2-like_sf"/>
</dbReference>
<dbReference type="OrthoDB" id="9814088at2"/>
<keyword evidence="5" id="KW-1185">Reference proteome</keyword>
<dbReference type="InterPro" id="IPR027417">
    <property type="entry name" value="P-loop_NTPase"/>
</dbReference>
<dbReference type="Gene3D" id="3.40.50.10810">
    <property type="entry name" value="Tandem AAA-ATPase domain"/>
    <property type="match status" value="1"/>
</dbReference>
<dbReference type="InterPro" id="IPR049730">
    <property type="entry name" value="SNF2/RAD54-like_C"/>
</dbReference>
<name>A0A5C6FH48_9BACT</name>
<proteinExistence type="predicted"/>
<dbReference type="GO" id="GO:0016787">
    <property type="term" value="F:hydrolase activity"/>
    <property type="evidence" value="ECO:0007669"/>
    <property type="project" value="UniProtKB-KW"/>
</dbReference>
<dbReference type="PANTHER" id="PTHR10799">
    <property type="entry name" value="SNF2/RAD54 HELICASE FAMILY"/>
    <property type="match status" value="1"/>
</dbReference>
<dbReference type="InterPro" id="IPR001650">
    <property type="entry name" value="Helicase_C-like"/>
</dbReference>
<dbReference type="SMART" id="SM00490">
    <property type="entry name" value="HELICc"/>
    <property type="match status" value="1"/>
</dbReference>
<keyword evidence="4" id="KW-0347">Helicase</keyword>
<comment type="caution">
    <text evidence="4">The sequence shown here is derived from an EMBL/GenBank/DDBJ whole genome shotgun (WGS) entry which is preliminary data.</text>
</comment>
<dbReference type="GO" id="GO:0005524">
    <property type="term" value="F:ATP binding"/>
    <property type="evidence" value="ECO:0007669"/>
    <property type="project" value="InterPro"/>
</dbReference>
<evidence type="ECO:0000259" key="3">
    <source>
        <dbReference type="PROSITE" id="PS51194"/>
    </source>
</evidence>
<dbReference type="PROSITE" id="PS51192">
    <property type="entry name" value="HELICASE_ATP_BIND_1"/>
    <property type="match status" value="1"/>
</dbReference>